<dbReference type="GO" id="GO:0005886">
    <property type="term" value="C:plasma membrane"/>
    <property type="evidence" value="ECO:0007669"/>
    <property type="project" value="TreeGrafter"/>
</dbReference>
<evidence type="ECO:0000256" key="7">
    <source>
        <dbReference type="ARBA" id="ARBA00023224"/>
    </source>
</evidence>
<keyword evidence="12" id="KW-1185">Reference proteome</keyword>
<evidence type="ECO:0000256" key="5">
    <source>
        <dbReference type="ARBA" id="ARBA00023136"/>
    </source>
</evidence>
<dbReference type="GO" id="GO:0004930">
    <property type="term" value="F:G protein-coupled receptor activity"/>
    <property type="evidence" value="ECO:0007669"/>
    <property type="project" value="UniProtKB-KW"/>
</dbReference>
<feature type="transmembrane region" description="Helical" evidence="9">
    <location>
        <begin position="226"/>
        <end position="248"/>
    </location>
</feature>
<keyword evidence="2 8" id="KW-0812">Transmembrane</keyword>
<dbReference type="STRING" id="400727.A0A2T7PW19"/>
<keyword evidence="5 9" id="KW-0472">Membrane</keyword>
<evidence type="ECO:0000256" key="2">
    <source>
        <dbReference type="ARBA" id="ARBA00022692"/>
    </source>
</evidence>
<dbReference type="SUPFAM" id="SSF81321">
    <property type="entry name" value="Family A G protein-coupled receptor-like"/>
    <property type="match status" value="1"/>
</dbReference>
<feature type="transmembrane region" description="Helical" evidence="9">
    <location>
        <begin position="98"/>
        <end position="115"/>
    </location>
</feature>
<gene>
    <name evidence="11" type="ORF">C0Q70_00186</name>
</gene>
<proteinExistence type="inferred from homology"/>
<feature type="domain" description="G-protein coupled receptors family 1 profile" evidence="10">
    <location>
        <begin position="77"/>
        <end position="337"/>
    </location>
</feature>
<dbReference type="PROSITE" id="PS50262">
    <property type="entry name" value="G_PROTEIN_RECEP_F1_2"/>
    <property type="match status" value="1"/>
</dbReference>
<accession>A0A2T7PW19</accession>
<comment type="caution">
    <text evidence="11">The sequence shown here is derived from an EMBL/GenBank/DDBJ whole genome shotgun (WGS) entry which is preliminary data.</text>
</comment>
<evidence type="ECO:0000256" key="9">
    <source>
        <dbReference type="SAM" id="Phobius"/>
    </source>
</evidence>
<dbReference type="PANTHER" id="PTHR24243">
    <property type="entry name" value="G-PROTEIN COUPLED RECEPTOR"/>
    <property type="match status" value="1"/>
</dbReference>
<protein>
    <recommendedName>
        <fullName evidence="10">G-protein coupled receptors family 1 profile domain-containing protein</fullName>
    </recommendedName>
</protein>
<dbReference type="Gene3D" id="1.20.1070.10">
    <property type="entry name" value="Rhodopsin 7-helix transmembrane proteins"/>
    <property type="match status" value="1"/>
</dbReference>
<comment type="subcellular location">
    <subcellularLocation>
        <location evidence="1">Membrane</location>
        <topology evidence="1">Multi-pass membrane protein</topology>
    </subcellularLocation>
</comment>
<dbReference type="PANTHER" id="PTHR24243:SF230">
    <property type="entry name" value="G-PROTEIN COUPLED RECEPTORS FAMILY 1 PROFILE DOMAIN-CONTAINING PROTEIN"/>
    <property type="match status" value="1"/>
</dbReference>
<name>A0A2T7PW19_POMCA</name>
<feature type="transmembrane region" description="Helical" evidence="9">
    <location>
        <begin position="275"/>
        <end position="299"/>
    </location>
</feature>
<sequence length="407" mass="46935">MSILETEVSYLSTPLPTFNFTYGHTVDNLSDSTSASSDSTASPWGMYGPLEQYMLLWVMLGINKYYLWAVFIIGFPGNLLSLITILRMPTVSSSKMHVALLAVIDNFAITTKLLYHQLTLYNVPLYDAGCRVMLFFGNFFSIFASWILVAMTVERFIAVWFPLKVNRIYSKTKATLVLVSVTMLTFCFNAVYFWIIHEDHRGSTRKCQPRPQFQDFMKYYWNLADALAYAIIPCVLVLLSNTLIIINVQMASKTQRHLTNNFDQSARRVRDQQQITTMLIVISVAFLTLMLPNSIFYIVKDYWVYEANTFGQLEHAFVKQIIHVLSDLNHSINFYLYFLSMATFRRRFKDTMYCRKAKKKQKGSNSSVFKTSHSYISFHSTHSTLKQRGDLHQSHSLTNVSDVSSEL</sequence>
<feature type="transmembrane region" description="Helical" evidence="9">
    <location>
        <begin position="332"/>
        <end position="348"/>
    </location>
</feature>
<evidence type="ECO:0000256" key="4">
    <source>
        <dbReference type="ARBA" id="ARBA00023040"/>
    </source>
</evidence>
<dbReference type="InterPro" id="IPR000276">
    <property type="entry name" value="GPCR_Rhodpsn"/>
</dbReference>
<keyword evidence="4 8" id="KW-0297">G-protein coupled receptor</keyword>
<feature type="transmembrane region" description="Helical" evidence="9">
    <location>
        <begin position="135"/>
        <end position="153"/>
    </location>
</feature>
<evidence type="ECO:0000313" key="12">
    <source>
        <dbReference type="Proteomes" id="UP000245119"/>
    </source>
</evidence>
<evidence type="ECO:0000259" key="10">
    <source>
        <dbReference type="PROSITE" id="PS50262"/>
    </source>
</evidence>
<dbReference type="PRINTS" id="PR00237">
    <property type="entry name" value="GPCRRHODOPSN"/>
</dbReference>
<dbReference type="PROSITE" id="PS00237">
    <property type="entry name" value="G_PROTEIN_RECEP_F1_1"/>
    <property type="match status" value="1"/>
</dbReference>
<feature type="transmembrane region" description="Helical" evidence="9">
    <location>
        <begin position="174"/>
        <end position="195"/>
    </location>
</feature>
<reference evidence="11 12" key="1">
    <citation type="submission" date="2018-04" db="EMBL/GenBank/DDBJ databases">
        <title>The genome of golden apple snail Pomacea canaliculata provides insight into stress tolerance and invasive adaptation.</title>
        <authorList>
            <person name="Liu C."/>
            <person name="Liu B."/>
            <person name="Ren Y."/>
            <person name="Zhang Y."/>
            <person name="Wang H."/>
            <person name="Li S."/>
            <person name="Jiang F."/>
            <person name="Yin L."/>
            <person name="Zhang G."/>
            <person name="Qian W."/>
            <person name="Fan W."/>
        </authorList>
    </citation>
    <scope>NUCLEOTIDE SEQUENCE [LARGE SCALE GENOMIC DNA]</scope>
    <source>
        <strain evidence="11">SZHN2017</strain>
        <tissue evidence="11">Muscle</tissue>
    </source>
</reference>
<organism evidence="11 12">
    <name type="scientific">Pomacea canaliculata</name>
    <name type="common">Golden apple snail</name>
    <dbReference type="NCBI Taxonomy" id="400727"/>
    <lineage>
        <taxon>Eukaryota</taxon>
        <taxon>Metazoa</taxon>
        <taxon>Spiralia</taxon>
        <taxon>Lophotrochozoa</taxon>
        <taxon>Mollusca</taxon>
        <taxon>Gastropoda</taxon>
        <taxon>Caenogastropoda</taxon>
        <taxon>Architaenioglossa</taxon>
        <taxon>Ampullarioidea</taxon>
        <taxon>Ampullariidae</taxon>
        <taxon>Pomacea</taxon>
    </lineage>
</organism>
<feature type="transmembrane region" description="Helical" evidence="9">
    <location>
        <begin position="65"/>
        <end position="86"/>
    </location>
</feature>
<evidence type="ECO:0000256" key="8">
    <source>
        <dbReference type="RuleBase" id="RU000688"/>
    </source>
</evidence>
<dbReference type="InterPro" id="IPR017452">
    <property type="entry name" value="GPCR_Rhodpsn_7TM"/>
</dbReference>
<keyword evidence="7 8" id="KW-0807">Transducer</keyword>
<dbReference type="OMA" id="NWIVVAM"/>
<keyword evidence="3 9" id="KW-1133">Transmembrane helix</keyword>
<dbReference type="CDD" id="cd14978">
    <property type="entry name" value="7tmA_FMRFamide_R-like"/>
    <property type="match status" value="1"/>
</dbReference>
<evidence type="ECO:0000256" key="1">
    <source>
        <dbReference type="ARBA" id="ARBA00004141"/>
    </source>
</evidence>
<evidence type="ECO:0000313" key="11">
    <source>
        <dbReference type="EMBL" id="PVD37590.1"/>
    </source>
</evidence>
<keyword evidence="6 8" id="KW-0675">Receptor</keyword>
<comment type="similarity">
    <text evidence="8">Belongs to the G-protein coupled receptor 1 family.</text>
</comment>
<dbReference type="Proteomes" id="UP000245119">
    <property type="component" value="Linkage Group LG1"/>
</dbReference>
<dbReference type="OrthoDB" id="9990906at2759"/>
<dbReference type="AlphaFoldDB" id="A0A2T7PW19"/>
<dbReference type="EMBL" id="PZQS01000001">
    <property type="protein sequence ID" value="PVD37590.1"/>
    <property type="molecule type" value="Genomic_DNA"/>
</dbReference>
<dbReference type="Pfam" id="PF00001">
    <property type="entry name" value="7tm_1"/>
    <property type="match status" value="1"/>
</dbReference>
<evidence type="ECO:0000256" key="6">
    <source>
        <dbReference type="ARBA" id="ARBA00023170"/>
    </source>
</evidence>
<evidence type="ECO:0000256" key="3">
    <source>
        <dbReference type="ARBA" id="ARBA00022989"/>
    </source>
</evidence>